<feature type="compositionally biased region" description="Basic and acidic residues" evidence="1">
    <location>
        <begin position="527"/>
        <end position="541"/>
    </location>
</feature>
<dbReference type="Pfam" id="PF00082">
    <property type="entry name" value="Peptidase_S8"/>
    <property type="match status" value="1"/>
</dbReference>
<dbReference type="SUPFAM" id="SSF52743">
    <property type="entry name" value="Subtilisin-like"/>
    <property type="match status" value="1"/>
</dbReference>
<accession>A0A538SG59</accession>
<sequence>MGRPGTGWGWVAAGLVVLIVPFLATPGSAFADGKKIITRAADLPRLNFRGPKNADYLTVSPDDFAPLAAAVRDHIEGIFRDDYIADWATLKDLHTILAHLDLLEGNDRAVLEHVSVARRLERKTDEKLLGITFYSEIIAKSRKGAGSGSGDTFLQVLRYNLRETLAAMPWDEVRQAIVKDRALLELSDEHHIPPWVRTQASAQPSDGGAISLEYANELIFDRVLLRLIVPLKSEFVQALDRYASAHRTEDPASAGPVNIWRSRSVSLPAGEKLAAVVVAIWDSGVDTSVFPDRLFVNRREKVNGKDNDGNGFVGDVHGIGFRFDGSKTPELYFPIDENDKRLLQAQRARARGASDFYSGADTPEARAYRRGVEEGADSLYSDETGSRLRSHTHGTEVADIALAGNPAARLLVVRQSFRDEDGSASVQSIQWWRQFALNALAIVQYCKTHGVRVVNMSWTLSPPQWGALGIQADEADRWARECFTVVKRGLTAAIQQDRDPLCQREVARGPHPRGGADDGVGHLARRSPGDESRGEAVRDRSFAQGIGGHRPDPAGGEPEPGWDHLPDQSQTLGRPARDPKGQEGADVTGSHRPEHPFTNA</sequence>
<name>A0A538SG59_UNCEI</name>
<gene>
    <name evidence="3" type="ORF">E6K71_02905</name>
</gene>
<dbReference type="Proteomes" id="UP000316292">
    <property type="component" value="Unassembled WGS sequence"/>
</dbReference>
<evidence type="ECO:0000256" key="1">
    <source>
        <dbReference type="SAM" id="MobiDB-lite"/>
    </source>
</evidence>
<feature type="compositionally biased region" description="Basic and acidic residues" evidence="1">
    <location>
        <begin position="505"/>
        <end position="520"/>
    </location>
</feature>
<dbReference type="GO" id="GO:0006508">
    <property type="term" value="P:proteolysis"/>
    <property type="evidence" value="ECO:0007669"/>
    <property type="project" value="InterPro"/>
</dbReference>
<dbReference type="Gene3D" id="3.40.50.200">
    <property type="entry name" value="Peptidase S8/S53 domain"/>
    <property type="match status" value="1"/>
</dbReference>
<comment type="caution">
    <text evidence="3">The sequence shown here is derived from an EMBL/GenBank/DDBJ whole genome shotgun (WGS) entry which is preliminary data.</text>
</comment>
<dbReference type="InterPro" id="IPR036852">
    <property type="entry name" value="Peptidase_S8/S53_dom_sf"/>
</dbReference>
<organism evidence="3 4">
    <name type="scientific">Eiseniibacteriota bacterium</name>
    <dbReference type="NCBI Taxonomy" id="2212470"/>
    <lineage>
        <taxon>Bacteria</taxon>
        <taxon>Candidatus Eiseniibacteriota</taxon>
    </lineage>
</organism>
<dbReference type="InterPro" id="IPR000209">
    <property type="entry name" value="Peptidase_S8/S53_dom"/>
</dbReference>
<reference evidence="3 4" key="1">
    <citation type="journal article" date="2019" name="Nat. Microbiol.">
        <title>Mediterranean grassland soil C-N compound turnover is dependent on rainfall and depth, and is mediated by genomically divergent microorganisms.</title>
        <authorList>
            <person name="Diamond S."/>
            <person name="Andeer P.F."/>
            <person name="Li Z."/>
            <person name="Crits-Christoph A."/>
            <person name="Burstein D."/>
            <person name="Anantharaman K."/>
            <person name="Lane K.R."/>
            <person name="Thomas B.C."/>
            <person name="Pan C."/>
            <person name="Northen T.R."/>
            <person name="Banfield J.F."/>
        </authorList>
    </citation>
    <scope>NUCLEOTIDE SEQUENCE [LARGE SCALE GENOMIC DNA]</scope>
    <source>
        <strain evidence="3">WS_1</strain>
    </source>
</reference>
<evidence type="ECO:0000259" key="2">
    <source>
        <dbReference type="Pfam" id="PF00082"/>
    </source>
</evidence>
<dbReference type="AlphaFoldDB" id="A0A538SG59"/>
<feature type="compositionally biased region" description="Basic and acidic residues" evidence="1">
    <location>
        <begin position="575"/>
        <end position="600"/>
    </location>
</feature>
<dbReference type="GO" id="GO:0004252">
    <property type="term" value="F:serine-type endopeptidase activity"/>
    <property type="evidence" value="ECO:0007669"/>
    <property type="project" value="InterPro"/>
</dbReference>
<feature type="domain" description="Peptidase S8/S53" evidence="2">
    <location>
        <begin position="275"/>
        <end position="464"/>
    </location>
</feature>
<protein>
    <recommendedName>
        <fullName evidence="2">Peptidase S8/S53 domain-containing protein</fullName>
    </recommendedName>
</protein>
<feature type="region of interest" description="Disordered" evidence="1">
    <location>
        <begin position="505"/>
        <end position="600"/>
    </location>
</feature>
<proteinExistence type="predicted"/>
<evidence type="ECO:0000313" key="3">
    <source>
        <dbReference type="EMBL" id="TMQ50355.1"/>
    </source>
</evidence>
<dbReference type="EMBL" id="VBOR01000036">
    <property type="protein sequence ID" value="TMQ50355.1"/>
    <property type="molecule type" value="Genomic_DNA"/>
</dbReference>
<evidence type="ECO:0000313" key="4">
    <source>
        <dbReference type="Proteomes" id="UP000316292"/>
    </source>
</evidence>